<dbReference type="CDD" id="cd06223">
    <property type="entry name" value="PRTases_typeI"/>
    <property type="match status" value="1"/>
</dbReference>
<protein>
    <submittedName>
        <fullName evidence="3">Phosphoribosyltransferase</fullName>
    </submittedName>
</protein>
<keyword evidence="3" id="KW-0328">Glycosyltransferase</keyword>
<dbReference type="Pfam" id="PF15609">
    <property type="entry name" value="PRTase_2"/>
    <property type="match status" value="1"/>
</dbReference>
<dbReference type="AlphaFoldDB" id="A0A1S8CTV2"/>
<feature type="domain" description="TRSP" evidence="1">
    <location>
        <begin position="264"/>
        <end position="354"/>
    </location>
</feature>
<evidence type="ECO:0000259" key="1">
    <source>
        <dbReference type="Pfam" id="PF12500"/>
    </source>
</evidence>
<dbReference type="GO" id="GO:0016757">
    <property type="term" value="F:glycosyltransferase activity"/>
    <property type="evidence" value="ECO:0007669"/>
    <property type="project" value="UniProtKB-KW"/>
</dbReference>
<dbReference type="Gene3D" id="3.40.50.2020">
    <property type="match status" value="1"/>
</dbReference>
<dbReference type="OrthoDB" id="56827at2"/>
<dbReference type="InterPro" id="IPR029057">
    <property type="entry name" value="PRTase-like"/>
</dbReference>
<dbReference type="InterPro" id="IPR011214">
    <property type="entry name" value="UCP020967"/>
</dbReference>
<dbReference type="Pfam" id="PF12500">
    <property type="entry name" value="TRSP"/>
    <property type="match status" value="1"/>
</dbReference>
<dbReference type="InterPro" id="IPR000836">
    <property type="entry name" value="PRTase_dom"/>
</dbReference>
<evidence type="ECO:0000313" key="3">
    <source>
        <dbReference type="EMBL" id="ONG38923.1"/>
    </source>
</evidence>
<dbReference type="InterPro" id="IPR041688">
    <property type="entry name" value="PRTase_2"/>
</dbReference>
<dbReference type="Proteomes" id="UP000192132">
    <property type="component" value="Unassembled WGS sequence"/>
</dbReference>
<gene>
    <name evidence="3" type="ORF">BKE30_10595</name>
</gene>
<name>A0A1S8CTV2_9GAMM</name>
<sequence length="376" mass="41960">MPDQQLNIPLSRGNLILRPVAAHPEWQLSQLLDFAERINPKRSFLFVSKVLGKHIPVEPKIMQKTYQDLASLIPEGLPQPVTVIGMAETAICLAAGVHQALATQYPGSVFITTTRHPVQDQPLLAEFLEEHSHAQSQLLYGSTDPDIQSHILNSKTLILIDDEASTGKTFVNLVQALQKSGLSQLQQIVTTTLVNWSELQDIAQIPSTHIALLKGNWQWQPDLQAKIPQMPQVDQVAHGRYPVIAPQTSGRIPIRKPCNTWINLTAKFKGERILVIGTCEYVWPPFLAALSLENQGALVKFASTTRSPIQLGHSIQAKFSFNDNYGLGMPNFIYNIQPESYDRIVIIAETSSDSIDPEFFKLLPNSEFITYDRPCN</sequence>
<organism evidence="3 4">
    <name type="scientific">Alkanindiges hydrocarboniclasticus</name>
    <dbReference type="NCBI Taxonomy" id="1907941"/>
    <lineage>
        <taxon>Bacteria</taxon>
        <taxon>Pseudomonadati</taxon>
        <taxon>Pseudomonadota</taxon>
        <taxon>Gammaproteobacteria</taxon>
        <taxon>Moraxellales</taxon>
        <taxon>Moraxellaceae</taxon>
        <taxon>Alkanindiges</taxon>
    </lineage>
</organism>
<dbReference type="STRING" id="1907941.BKE30_10595"/>
<reference evidence="3 4" key="1">
    <citation type="submission" date="2016-10" db="EMBL/GenBank/DDBJ databases">
        <title>Draft Genome sequence of Alkanindiges sp. strain H1.</title>
        <authorList>
            <person name="Subhash Y."/>
            <person name="Lee S."/>
        </authorList>
    </citation>
    <scope>NUCLEOTIDE SEQUENCE [LARGE SCALE GENOMIC DNA]</scope>
    <source>
        <strain evidence="3 4">H1</strain>
    </source>
</reference>
<dbReference type="RefSeq" id="WP_076878576.1">
    <property type="nucleotide sequence ID" value="NZ_MLCN01000028.1"/>
</dbReference>
<evidence type="ECO:0000259" key="2">
    <source>
        <dbReference type="Pfam" id="PF15609"/>
    </source>
</evidence>
<evidence type="ECO:0000313" key="4">
    <source>
        <dbReference type="Proteomes" id="UP000192132"/>
    </source>
</evidence>
<keyword evidence="4" id="KW-1185">Reference proteome</keyword>
<proteinExistence type="predicted"/>
<feature type="domain" description="Orotate phosphoribosyltransferase-like" evidence="2">
    <location>
        <begin position="31"/>
        <end position="204"/>
    </location>
</feature>
<comment type="caution">
    <text evidence="3">The sequence shown here is derived from an EMBL/GenBank/DDBJ whole genome shotgun (WGS) entry which is preliminary data.</text>
</comment>
<dbReference type="PIRSF" id="PIRSF020967">
    <property type="entry name" value="UCP020967"/>
    <property type="match status" value="1"/>
</dbReference>
<dbReference type="SUPFAM" id="SSF53271">
    <property type="entry name" value="PRTase-like"/>
    <property type="match status" value="1"/>
</dbReference>
<dbReference type="InterPro" id="IPR022537">
    <property type="entry name" value="TRSP_dom"/>
</dbReference>
<dbReference type="EMBL" id="MLCN01000028">
    <property type="protein sequence ID" value="ONG38923.1"/>
    <property type="molecule type" value="Genomic_DNA"/>
</dbReference>
<accession>A0A1S8CTV2</accession>
<keyword evidence="3" id="KW-0808">Transferase</keyword>